<dbReference type="Proteomes" id="UP001140087">
    <property type="component" value="Unassembled WGS sequence"/>
</dbReference>
<evidence type="ECO:0000313" key="1">
    <source>
        <dbReference type="EMBL" id="KAJ2796808.1"/>
    </source>
</evidence>
<proteinExistence type="predicted"/>
<dbReference type="EMBL" id="JANBUN010001767">
    <property type="protein sequence ID" value="KAJ2796808.1"/>
    <property type="molecule type" value="Genomic_DNA"/>
</dbReference>
<name>A0ACC1KXJ7_9FUNG</name>
<reference evidence="1" key="1">
    <citation type="submission" date="2022-07" db="EMBL/GenBank/DDBJ databases">
        <title>Phylogenomic reconstructions and comparative analyses of Kickxellomycotina fungi.</title>
        <authorList>
            <person name="Reynolds N.K."/>
            <person name="Stajich J.E."/>
            <person name="Barry K."/>
            <person name="Grigoriev I.V."/>
            <person name="Crous P."/>
            <person name="Smith M.E."/>
        </authorList>
    </citation>
    <scope>NUCLEOTIDE SEQUENCE</scope>
    <source>
        <strain evidence="1">BCRC 34780</strain>
    </source>
</reference>
<keyword evidence="2" id="KW-1185">Reference proteome</keyword>
<feature type="non-terminal residue" evidence="1">
    <location>
        <position position="436"/>
    </location>
</feature>
<accession>A0ACC1KXJ7</accession>
<protein>
    <submittedName>
        <fullName evidence="1">Uncharacterized protein</fullName>
    </submittedName>
</protein>
<organism evidence="1 2">
    <name type="scientific">Coemansia helicoidea</name>
    <dbReference type="NCBI Taxonomy" id="1286919"/>
    <lineage>
        <taxon>Eukaryota</taxon>
        <taxon>Fungi</taxon>
        <taxon>Fungi incertae sedis</taxon>
        <taxon>Zoopagomycota</taxon>
        <taxon>Kickxellomycotina</taxon>
        <taxon>Kickxellomycetes</taxon>
        <taxon>Kickxellales</taxon>
        <taxon>Kickxellaceae</taxon>
        <taxon>Coemansia</taxon>
    </lineage>
</organism>
<comment type="caution">
    <text evidence="1">The sequence shown here is derived from an EMBL/GenBank/DDBJ whole genome shotgun (WGS) entry which is preliminary data.</text>
</comment>
<evidence type="ECO:0000313" key="2">
    <source>
        <dbReference type="Proteomes" id="UP001140087"/>
    </source>
</evidence>
<sequence>MANQRGYSHYSAQMEDSGSTVGGHGGRAYAYQPAAALDNPFADQSIRSGAHAHLPQMTTARQTPARVDGEKPGNIDDFALKASPSVVAGGTGGEGNMHKGGHEHVEDLETTASRRLWVAATWMLTFCIPSPLLGVCGRMKRPDVRMAWREKVAICILIVFMWAILLFAIIGLGLILCPKEYVWTLDNVAGHDAPDDTLVALRGTVYDVTDFMKQNHGTSAYTSTQDLIHEFFAGRDINASFPIPARVACPQFVSAKDDPNYLFVYPVQGASDIDPNEQLMFQHTMNRDPTSKKLQDPNFFAKYALPTLKNFKKGGVVWSFDWIESMYKDQSKYWRVINQEVFNMQPYFDAAKSGMNTNKKYNILDSRVEGIMSQNGFGTADITNDWNALGWDAATRDSNYNCMKNLFYVGKVDDRHSVRCLFTNYMLLAFACLLMF</sequence>
<gene>
    <name evidence="1" type="ORF">H4R21_004569</name>
</gene>